<dbReference type="RefSeq" id="WP_089877862.1">
    <property type="nucleotide sequence ID" value="NZ_FNPF01000001.1"/>
</dbReference>
<dbReference type="PANTHER" id="PTHR43685:SF2">
    <property type="entry name" value="GLYCOSYLTRANSFERASE 2-LIKE DOMAIN-CONTAINING PROTEIN"/>
    <property type="match status" value="1"/>
</dbReference>
<protein>
    <submittedName>
        <fullName evidence="3">Glycosyltransferase, GT2 family</fullName>
    </submittedName>
</protein>
<keyword evidence="1" id="KW-0472">Membrane</keyword>
<dbReference type="STRING" id="321339.SAMN05444340_101201"/>
<evidence type="ECO:0000259" key="2">
    <source>
        <dbReference type="Pfam" id="PF00535"/>
    </source>
</evidence>
<dbReference type="InterPro" id="IPR050834">
    <property type="entry name" value="Glycosyltransf_2"/>
</dbReference>
<keyword evidence="3" id="KW-0808">Transferase</keyword>
<reference evidence="3 4" key="1">
    <citation type="submission" date="2016-10" db="EMBL/GenBank/DDBJ databases">
        <authorList>
            <person name="de Groot N.N."/>
        </authorList>
    </citation>
    <scope>NUCLEOTIDE SEQUENCE [LARGE SCALE GENOMIC DNA]</scope>
    <source>
        <strain evidence="3 4">DSM 26880</strain>
    </source>
</reference>
<keyword evidence="1" id="KW-1133">Transmembrane helix</keyword>
<feature type="transmembrane region" description="Helical" evidence="1">
    <location>
        <begin position="285"/>
        <end position="308"/>
    </location>
</feature>
<organism evidence="3 4">
    <name type="scientific">Citreimonas salinaria</name>
    <dbReference type="NCBI Taxonomy" id="321339"/>
    <lineage>
        <taxon>Bacteria</taxon>
        <taxon>Pseudomonadati</taxon>
        <taxon>Pseudomonadota</taxon>
        <taxon>Alphaproteobacteria</taxon>
        <taxon>Rhodobacterales</taxon>
        <taxon>Roseobacteraceae</taxon>
        <taxon>Citreimonas</taxon>
    </lineage>
</organism>
<name>A0A1H3F5P6_9RHOB</name>
<proteinExistence type="predicted"/>
<dbReference type="PANTHER" id="PTHR43685">
    <property type="entry name" value="GLYCOSYLTRANSFERASE"/>
    <property type="match status" value="1"/>
</dbReference>
<evidence type="ECO:0000313" key="4">
    <source>
        <dbReference type="Proteomes" id="UP000199286"/>
    </source>
</evidence>
<evidence type="ECO:0000313" key="3">
    <source>
        <dbReference type="EMBL" id="SDX86167.1"/>
    </source>
</evidence>
<accession>A0A1H3F5P6</accession>
<dbReference type="InterPro" id="IPR001173">
    <property type="entry name" value="Glyco_trans_2-like"/>
</dbReference>
<dbReference type="SUPFAM" id="SSF53448">
    <property type="entry name" value="Nucleotide-diphospho-sugar transferases"/>
    <property type="match status" value="1"/>
</dbReference>
<dbReference type="AlphaFoldDB" id="A0A1H3F5P6"/>
<feature type="transmembrane region" description="Helical" evidence="1">
    <location>
        <begin position="236"/>
        <end position="265"/>
    </location>
</feature>
<dbReference type="Proteomes" id="UP000199286">
    <property type="component" value="Unassembled WGS sequence"/>
</dbReference>
<dbReference type="OrthoDB" id="8416156at2"/>
<keyword evidence="1" id="KW-0812">Transmembrane</keyword>
<sequence>METDATAVDAVLIGRNEGARLVAALDSLRGQVRRVVYVDSGSADGSVAAAEAAGATVVRLDRSAPFSAARGRNAGFAALDAPGLVLFIDGDCALVPGFVDAARARLAQDPRLGLVTGWREEVRPGASLYNRLCDWEWHRPAGPITSCGGDILVRAGAWRSVDGQRPDLIAGEDEEFCLRLASAGWRLERLPLAVTRHDAAMTRFSQWWRRATRAGHAFAQVGRLHPRHWRAERRRVLFWALILPAAILLAVTVSPWLAVLLALAYPVSGFRIAAMLRRDGVPARNVPALAALLVLSKCPNLLGMATFWTRRLRGRAMTLIEYK</sequence>
<dbReference type="EMBL" id="FNPF01000001">
    <property type="protein sequence ID" value="SDX86167.1"/>
    <property type="molecule type" value="Genomic_DNA"/>
</dbReference>
<feature type="domain" description="Glycosyltransferase 2-like" evidence="2">
    <location>
        <begin position="15"/>
        <end position="123"/>
    </location>
</feature>
<evidence type="ECO:0000256" key="1">
    <source>
        <dbReference type="SAM" id="Phobius"/>
    </source>
</evidence>
<dbReference type="GO" id="GO:0016740">
    <property type="term" value="F:transferase activity"/>
    <property type="evidence" value="ECO:0007669"/>
    <property type="project" value="UniProtKB-KW"/>
</dbReference>
<dbReference type="Pfam" id="PF00535">
    <property type="entry name" value="Glycos_transf_2"/>
    <property type="match status" value="1"/>
</dbReference>
<dbReference type="InterPro" id="IPR029044">
    <property type="entry name" value="Nucleotide-diphossugar_trans"/>
</dbReference>
<keyword evidence="4" id="KW-1185">Reference proteome</keyword>
<gene>
    <name evidence="3" type="ORF">SAMN05444340_101201</name>
</gene>
<dbReference type="Gene3D" id="3.90.550.10">
    <property type="entry name" value="Spore Coat Polysaccharide Biosynthesis Protein SpsA, Chain A"/>
    <property type="match status" value="1"/>
</dbReference>